<dbReference type="EMBL" id="FNTX01000002">
    <property type="protein sequence ID" value="SEE65057.1"/>
    <property type="molecule type" value="Genomic_DNA"/>
</dbReference>
<dbReference type="RefSeq" id="WP_089773287.1">
    <property type="nucleotide sequence ID" value="NZ_FNTX01000002.1"/>
</dbReference>
<gene>
    <name evidence="2" type="ORF">SAMN04488554_2306</name>
</gene>
<dbReference type="Pfam" id="PF00583">
    <property type="entry name" value="Acetyltransf_1"/>
    <property type="match status" value="1"/>
</dbReference>
<accession>A0A1H5KKV6</accession>
<sequence>MSETAGVSIEVNAPLTDAEVNALHAACFDHPVGATPWNANLARHSIAWVTARRGAALVGFVNVIGDGGVHAFLLDTSVDGRERGRGIGRRLVLAAAEEARRLGCEWLHADYDAGLVPFYEKSCGMAHTEAGLLRLH</sequence>
<name>A0A1H5KKV6_9MICO</name>
<reference evidence="3" key="1">
    <citation type="submission" date="2016-10" db="EMBL/GenBank/DDBJ databases">
        <authorList>
            <person name="Varghese N."/>
            <person name="Submissions S."/>
        </authorList>
    </citation>
    <scope>NUCLEOTIDE SEQUENCE [LARGE SCALE GENOMIC DNA]</scope>
    <source>
        <strain evidence="3">DSM 21368</strain>
    </source>
</reference>
<dbReference type="GO" id="GO:0016747">
    <property type="term" value="F:acyltransferase activity, transferring groups other than amino-acyl groups"/>
    <property type="evidence" value="ECO:0007669"/>
    <property type="project" value="InterPro"/>
</dbReference>
<dbReference type="PROSITE" id="PS51186">
    <property type="entry name" value="GNAT"/>
    <property type="match status" value="1"/>
</dbReference>
<evidence type="ECO:0000313" key="3">
    <source>
        <dbReference type="Proteomes" id="UP000199220"/>
    </source>
</evidence>
<feature type="domain" description="N-acetyltransferase" evidence="1">
    <location>
        <begin position="7"/>
        <end position="136"/>
    </location>
</feature>
<dbReference type="InterPro" id="IPR016181">
    <property type="entry name" value="Acyl_CoA_acyltransferase"/>
</dbReference>
<dbReference type="AlphaFoldDB" id="A0A1H5KKV6"/>
<dbReference type="InterPro" id="IPR000182">
    <property type="entry name" value="GNAT_dom"/>
</dbReference>
<keyword evidence="2" id="KW-0808">Transferase</keyword>
<keyword evidence="3" id="KW-1185">Reference proteome</keyword>
<protein>
    <submittedName>
        <fullName evidence="2">Acetyltransferase (GNAT) family protein</fullName>
    </submittedName>
</protein>
<dbReference type="SUPFAM" id="SSF55729">
    <property type="entry name" value="Acyl-CoA N-acyltransferases (Nat)"/>
    <property type="match status" value="1"/>
</dbReference>
<dbReference type="OrthoDB" id="4549080at2"/>
<dbReference type="STRING" id="648782.SAMN04488554_2306"/>
<proteinExistence type="predicted"/>
<evidence type="ECO:0000313" key="2">
    <source>
        <dbReference type="EMBL" id="SEE65057.1"/>
    </source>
</evidence>
<evidence type="ECO:0000259" key="1">
    <source>
        <dbReference type="PROSITE" id="PS51186"/>
    </source>
</evidence>
<dbReference type="Proteomes" id="UP000199220">
    <property type="component" value="Unassembled WGS sequence"/>
</dbReference>
<dbReference type="Gene3D" id="3.40.630.30">
    <property type="match status" value="1"/>
</dbReference>
<organism evidence="2 3">
    <name type="scientific">Ruania alba</name>
    <dbReference type="NCBI Taxonomy" id="648782"/>
    <lineage>
        <taxon>Bacteria</taxon>
        <taxon>Bacillati</taxon>
        <taxon>Actinomycetota</taxon>
        <taxon>Actinomycetes</taxon>
        <taxon>Micrococcales</taxon>
        <taxon>Ruaniaceae</taxon>
        <taxon>Ruania</taxon>
    </lineage>
</organism>